<protein>
    <recommendedName>
        <fullName evidence="2">FCP1 homology domain-containing protein</fullName>
    </recommendedName>
</protein>
<dbReference type="Gene3D" id="3.40.50.1000">
    <property type="entry name" value="HAD superfamily/HAD-like"/>
    <property type="match status" value="1"/>
</dbReference>
<dbReference type="PROSITE" id="PS50969">
    <property type="entry name" value="FCP1"/>
    <property type="match status" value="1"/>
</dbReference>
<evidence type="ECO:0000259" key="2">
    <source>
        <dbReference type="PROSITE" id="PS50969"/>
    </source>
</evidence>
<evidence type="ECO:0000313" key="4">
    <source>
        <dbReference type="Proteomes" id="UP000785679"/>
    </source>
</evidence>
<dbReference type="FunFam" id="3.40.50.1000:FF:000093">
    <property type="entry name" value="NLI interacting factor-like phosphatase family protein"/>
    <property type="match status" value="1"/>
</dbReference>
<sequence length="403" mass="45531">MVEALKSPSLLSDDVDYIKKPRTMYSSNALRRVQPNLNIQDKKNSLSVMKLKVFTAMRLQNRDEDGGGGFPRKIMTVQHLPKMMSIMGNARAGRDDFMAKKHGHGAAGMIDPIQEEDASKRDESSDGKSDDDTPSEEDEGSSIDGDGEDEERMYQQIIAAQNKGDGGQSSVEDLIDKEMVDLLRVCAQFKQPQLDEIMDKCVNFGPSDRSKVLVLDMDETLIHARFLMTAAQEKNDDGDFTVSIASTSGSEQVKISVKMRPFLDNCLEHLAKYYEIAVFTAGEQSYADAVLDYLDEERQIIKHRLYRHHCIKAAEGIYVKDLRIIRDRDLANVILVDNSIVSFAFNLDNGVPISAFTRQKVDEELLYLVSYLEEVYSYPDVRDQIGKTFQLKEQMKKHSGKVF</sequence>
<keyword evidence="4" id="KW-1185">Reference proteome</keyword>
<dbReference type="InterPro" id="IPR050365">
    <property type="entry name" value="TIM50"/>
</dbReference>
<dbReference type="Proteomes" id="UP000785679">
    <property type="component" value="Unassembled WGS sequence"/>
</dbReference>
<evidence type="ECO:0000256" key="1">
    <source>
        <dbReference type="SAM" id="MobiDB-lite"/>
    </source>
</evidence>
<feature type="region of interest" description="Disordered" evidence="1">
    <location>
        <begin position="109"/>
        <end position="148"/>
    </location>
</feature>
<proteinExistence type="predicted"/>
<feature type="domain" description="FCP1 homology" evidence="2">
    <location>
        <begin position="206"/>
        <end position="375"/>
    </location>
</feature>
<dbReference type="EMBL" id="RRYP01010787">
    <property type="protein sequence ID" value="TNV78163.1"/>
    <property type="molecule type" value="Genomic_DNA"/>
</dbReference>
<dbReference type="Pfam" id="PF03031">
    <property type="entry name" value="NIF"/>
    <property type="match status" value="1"/>
</dbReference>
<feature type="compositionally biased region" description="Basic and acidic residues" evidence="1">
    <location>
        <begin position="117"/>
        <end position="131"/>
    </location>
</feature>
<dbReference type="SMART" id="SM00577">
    <property type="entry name" value="CPDc"/>
    <property type="match status" value="1"/>
</dbReference>
<dbReference type="NCBIfam" id="TIGR02251">
    <property type="entry name" value="HIF-SF_euk"/>
    <property type="match status" value="1"/>
</dbReference>
<dbReference type="InterPro" id="IPR004274">
    <property type="entry name" value="FCP1_dom"/>
</dbReference>
<dbReference type="GO" id="GO:0016791">
    <property type="term" value="F:phosphatase activity"/>
    <property type="evidence" value="ECO:0007669"/>
    <property type="project" value="InterPro"/>
</dbReference>
<dbReference type="InterPro" id="IPR011948">
    <property type="entry name" value="Dullard_phosphatase"/>
</dbReference>
<dbReference type="AlphaFoldDB" id="A0A8J8NNK3"/>
<evidence type="ECO:0000313" key="3">
    <source>
        <dbReference type="EMBL" id="TNV78163.1"/>
    </source>
</evidence>
<comment type="caution">
    <text evidence="3">The sequence shown here is derived from an EMBL/GenBank/DDBJ whole genome shotgun (WGS) entry which is preliminary data.</text>
</comment>
<dbReference type="InterPro" id="IPR023214">
    <property type="entry name" value="HAD_sf"/>
</dbReference>
<dbReference type="CDD" id="cd07521">
    <property type="entry name" value="HAD_FCP1-like"/>
    <property type="match status" value="1"/>
</dbReference>
<dbReference type="SUPFAM" id="SSF56784">
    <property type="entry name" value="HAD-like"/>
    <property type="match status" value="1"/>
</dbReference>
<dbReference type="OrthoDB" id="308003at2759"/>
<organism evidence="3 4">
    <name type="scientific">Halteria grandinella</name>
    <dbReference type="NCBI Taxonomy" id="5974"/>
    <lineage>
        <taxon>Eukaryota</taxon>
        <taxon>Sar</taxon>
        <taxon>Alveolata</taxon>
        <taxon>Ciliophora</taxon>
        <taxon>Intramacronucleata</taxon>
        <taxon>Spirotrichea</taxon>
        <taxon>Stichotrichia</taxon>
        <taxon>Sporadotrichida</taxon>
        <taxon>Halteriidae</taxon>
        <taxon>Halteria</taxon>
    </lineage>
</organism>
<reference evidence="3" key="1">
    <citation type="submission" date="2019-06" db="EMBL/GenBank/DDBJ databases">
        <authorList>
            <person name="Zheng W."/>
        </authorList>
    </citation>
    <scope>NUCLEOTIDE SEQUENCE</scope>
    <source>
        <strain evidence="3">QDHG01</strain>
    </source>
</reference>
<accession>A0A8J8NNK3</accession>
<dbReference type="PANTHER" id="PTHR12210">
    <property type="entry name" value="DULLARD PROTEIN PHOSPHATASE"/>
    <property type="match status" value="1"/>
</dbReference>
<gene>
    <name evidence="3" type="ORF">FGO68_gene12869</name>
</gene>
<dbReference type="InterPro" id="IPR036412">
    <property type="entry name" value="HAD-like_sf"/>
</dbReference>
<name>A0A8J8NNK3_HALGN</name>
<feature type="compositionally biased region" description="Acidic residues" evidence="1">
    <location>
        <begin position="132"/>
        <end position="148"/>
    </location>
</feature>